<dbReference type="Gene3D" id="3.30.1380.10">
    <property type="match status" value="1"/>
</dbReference>
<dbReference type="Pfam" id="PF02557">
    <property type="entry name" value="VanY"/>
    <property type="match status" value="1"/>
</dbReference>
<evidence type="ECO:0000259" key="2">
    <source>
        <dbReference type="Pfam" id="PF02557"/>
    </source>
</evidence>
<comment type="caution">
    <text evidence="3">The sequence shown here is derived from an EMBL/GenBank/DDBJ whole genome shotgun (WGS) entry which is preliminary data.</text>
</comment>
<evidence type="ECO:0000256" key="1">
    <source>
        <dbReference type="SAM" id="SignalP"/>
    </source>
</evidence>
<dbReference type="STRING" id="1324314.BVG16_18015"/>
<feature type="signal peptide" evidence="1">
    <location>
        <begin position="1"/>
        <end position="24"/>
    </location>
</feature>
<dbReference type="EMBL" id="MSZX01000007">
    <property type="protein sequence ID" value="OPA76113.1"/>
    <property type="molecule type" value="Genomic_DNA"/>
</dbReference>
<dbReference type="GO" id="GO:0006508">
    <property type="term" value="P:proteolysis"/>
    <property type="evidence" value="ECO:0007669"/>
    <property type="project" value="InterPro"/>
</dbReference>
<accession>A0A1T2X945</accession>
<feature type="domain" description="D-alanyl-D-alanine carboxypeptidase-like core" evidence="2">
    <location>
        <begin position="112"/>
        <end position="240"/>
    </location>
</feature>
<evidence type="ECO:0000313" key="3">
    <source>
        <dbReference type="EMBL" id="OPA76113.1"/>
    </source>
</evidence>
<evidence type="ECO:0000313" key="4">
    <source>
        <dbReference type="Proteomes" id="UP000190188"/>
    </source>
</evidence>
<sequence>MKNVKKRYVLSLAIILMISLSACKGNDIVGTVQADSDTNAEQGAGEKEQATIAQQYALSKTIQQDGDKEVVTNQDSVAVVVNKQRALPDGYEPSDLVEPNVKFSFNEKVEKRLMRKEAAEALESLFAGAKDDGYDLFAVSGYRSYKRQVTVFNSSVQRNGREHAEKFSAEPGKSEHQTGLAMDVSSQSANFGLEQSFSQTDEGKWLAEHAADYGFVIRYLEGKEDITGYLYEPWHVRYVGIETAKDIASQGVTLEEYFDDTGTIKA</sequence>
<name>A0A1T2X945_9BACL</name>
<keyword evidence="1" id="KW-0732">Signal</keyword>
<protein>
    <submittedName>
        <fullName evidence="3">Peptidase M15</fullName>
    </submittedName>
</protein>
<dbReference type="InterPro" id="IPR052179">
    <property type="entry name" value="DD-CPase-like"/>
</dbReference>
<dbReference type="PROSITE" id="PS51257">
    <property type="entry name" value="PROKAR_LIPOPROTEIN"/>
    <property type="match status" value="1"/>
</dbReference>
<dbReference type="AlphaFoldDB" id="A0A1T2X945"/>
<dbReference type="Proteomes" id="UP000190188">
    <property type="component" value="Unassembled WGS sequence"/>
</dbReference>
<dbReference type="GO" id="GO:0008233">
    <property type="term" value="F:peptidase activity"/>
    <property type="evidence" value="ECO:0007669"/>
    <property type="project" value="InterPro"/>
</dbReference>
<reference evidence="3 4" key="1">
    <citation type="submission" date="2017-01" db="EMBL/GenBank/DDBJ databases">
        <title>Genome analysis of Paenibacillus selenitrireducens ES3-24.</title>
        <authorList>
            <person name="Xu D."/>
            <person name="Yao R."/>
            <person name="Zheng S."/>
        </authorList>
    </citation>
    <scope>NUCLEOTIDE SEQUENCE [LARGE SCALE GENOMIC DNA]</scope>
    <source>
        <strain evidence="3 4">ES3-24</strain>
    </source>
</reference>
<dbReference type="PANTHER" id="PTHR34385">
    <property type="entry name" value="D-ALANYL-D-ALANINE CARBOXYPEPTIDASE"/>
    <property type="match status" value="1"/>
</dbReference>
<dbReference type="InterPro" id="IPR009045">
    <property type="entry name" value="Zn_M74/Hedgehog-like"/>
</dbReference>
<feature type="chain" id="PRO_5038491617" evidence="1">
    <location>
        <begin position="25"/>
        <end position="266"/>
    </location>
</feature>
<dbReference type="InterPro" id="IPR058193">
    <property type="entry name" value="VanY/YodJ_core_dom"/>
</dbReference>
<dbReference type="InterPro" id="IPR003709">
    <property type="entry name" value="VanY-like_core_dom"/>
</dbReference>
<dbReference type="SUPFAM" id="SSF55166">
    <property type="entry name" value="Hedgehog/DD-peptidase"/>
    <property type="match status" value="1"/>
</dbReference>
<dbReference type="PANTHER" id="PTHR34385:SF1">
    <property type="entry name" value="PEPTIDOGLYCAN L-ALANYL-D-GLUTAMATE ENDOPEPTIDASE CWLK"/>
    <property type="match status" value="1"/>
</dbReference>
<organism evidence="3 4">
    <name type="scientific">Paenibacillus selenitireducens</name>
    <dbReference type="NCBI Taxonomy" id="1324314"/>
    <lineage>
        <taxon>Bacteria</taxon>
        <taxon>Bacillati</taxon>
        <taxon>Bacillota</taxon>
        <taxon>Bacilli</taxon>
        <taxon>Bacillales</taxon>
        <taxon>Paenibacillaceae</taxon>
        <taxon>Paenibacillus</taxon>
    </lineage>
</organism>
<keyword evidence="4" id="KW-1185">Reference proteome</keyword>
<dbReference type="RefSeq" id="WP_078500270.1">
    <property type="nucleotide sequence ID" value="NZ_MSZX01000007.1"/>
</dbReference>
<gene>
    <name evidence="3" type="ORF">BVG16_18015</name>
</gene>
<dbReference type="CDD" id="cd14852">
    <property type="entry name" value="LD-carboxypeptidase"/>
    <property type="match status" value="1"/>
</dbReference>
<proteinExistence type="predicted"/>
<dbReference type="OrthoDB" id="9792074at2"/>